<gene>
    <name evidence="2" type="ORF">TELCIR_18835</name>
</gene>
<dbReference type="AlphaFoldDB" id="A0A2G9TNV6"/>
<sequence>MERKMCAMTLMHKISASEIRRRTGVRDVIETIYAPKMRWAGHVAGLNNDRWTSRALVTPHAEAGFCCPKSLTQTDQTRKIFLDFHNDVRRNIALGQPLLNFTSTGRRIILGPAQNMYRVEWDCNLEQLAAQQIAPCKVPLPVNTSLATNIARWLYFSTDEEAKVLKQIPYAWLISALQYMNGTNYYENKWAQSLVNIAYWKNQKIGCAYKVCPEQKNMVASCVYGSGKIPLYTEVWEPGKTCTCNDRTGSFCCDNLCDTHAAAEARHQCC</sequence>
<protein>
    <submittedName>
        <fullName evidence="2">SCP-like protein</fullName>
    </submittedName>
</protein>
<proteinExistence type="predicted"/>
<evidence type="ECO:0000313" key="3">
    <source>
        <dbReference type="Proteomes" id="UP000230423"/>
    </source>
</evidence>
<dbReference type="EMBL" id="KZ357157">
    <property type="protein sequence ID" value="PIO59693.1"/>
    <property type="molecule type" value="Genomic_DNA"/>
</dbReference>
<accession>A0A2G9TNV6</accession>
<name>A0A2G9TNV6_TELCI</name>
<dbReference type="SMART" id="SM00198">
    <property type="entry name" value="SCP"/>
    <property type="match status" value="1"/>
</dbReference>
<feature type="domain" description="SCP" evidence="1">
    <location>
        <begin position="76"/>
        <end position="232"/>
    </location>
</feature>
<dbReference type="InterPro" id="IPR035940">
    <property type="entry name" value="CAP_sf"/>
</dbReference>
<dbReference type="Proteomes" id="UP000230423">
    <property type="component" value="Unassembled WGS sequence"/>
</dbReference>
<keyword evidence="3" id="KW-1185">Reference proteome</keyword>
<evidence type="ECO:0000313" key="2">
    <source>
        <dbReference type="EMBL" id="PIO59693.1"/>
    </source>
</evidence>
<dbReference type="SUPFAM" id="SSF55797">
    <property type="entry name" value="PR-1-like"/>
    <property type="match status" value="1"/>
</dbReference>
<dbReference type="Pfam" id="PF00188">
    <property type="entry name" value="CAP"/>
    <property type="match status" value="1"/>
</dbReference>
<organism evidence="2 3">
    <name type="scientific">Teladorsagia circumcincta</name>
    <name type="common">Brown stomach worm</name>
    <name type="synonym">Ostertagia circumcincta</name>
    <dbReference type="NCBI Taxonomy" id="45464"/>
    <lineage>
        <taxon>Eukaryota</taxon>
        <taxon>Metazoa</taxon>
        <taxon>Ecdysozoa</taxon>
        <taxon>Nematoda</taxon>
        <taxon>Chromadorea</taxon>
        <taxon>Rhabditida</taxon>
        <taxon>Rhabditina</taxon>
        <taxon>Rhabditomorpha</taxon>
        <taxon>Strongyloidea</taxon>
        <taxon>Trichostrongylidae</taxon>
        <taxon>Teladorsagia</taxon>
    </lineage>
</organism>
<dbReference type="InterPro" id="IPR014044">
    <property type="entry name" value="CAP_dom"/>
</dbReference>
<reference evidence="2 3" key="1">
    <citation type="submission" date="2015-09" db="EMBL/GenBank/DDBJ databases">
        <title>Draft genome of the parasitic nematode Teladorsagia circumcincta isolate WARC Sus (inbred).</title>
        <authorList>
            <person name="Mitreva M."/>
        </authorList>
    </citation>
    <scope>NUCLEOTIDE SEQUENCE [LARGE SCALE GENOMIC DNA]</scope>
    <source>
        <strain evidence="2 3">S</strain>
    </source>
</reference>
<evidence type="ECO:0000259" key="1">
    <source>
        <dbReference type="SMART" id="SM00198"/>
    </source>
</evidence>
<dbReference type="OrthoDB" id="407509at2759"/>
<dbReference type="CDD" id="cd05380">
    <property type="entry name" value="CAP_euk"/>
    <property type="match status" value="1"/>
</dbReference>
<dbReference type="Gene3D" id="3.40.33.10">
    <property type="entry name" value="CAP"/>
    <property type="match status" value="1"/>
</dbReference>